<dbReference type="PANTHER" id="PTHR45036:SF1">
    <property type="entry name" value="METHYLTRANSFERASE LIKE 7A"/>
    <property type="match status" value="1"/>
</dbReference>
<dbReference type="PANTHER" id="PTHR45036">
    <property type="entry name" value="METHYLTRANSFERASE LIKE 7B"/>
    <property type="match status" value="1"/>
</dbReference>
<dbReference type="SUPFAM" id="SSF53335">
    <property type="entry name" value="S-adenosyl-L-methionine-dependent methyltransferases"/>
    <property type="match status" value="1"/>
</dbReference>
<evidence type="ECO:0000313" key="4">
    <source>
        <dbReference type="Proteomes" id="UP000694421"/>
    </source>
</evidence>
<dbReference type="InterPro" id="IPR029063">
    <property type="entry name" value="SAM-dependent_MTases_sf"/>
</dbReference>
<reference evidence="3" key="1">
    <citation type="submission" date="2025-08" db="UniProtKB">
        <authorList>
            <consortium name="Ensembl"/>
        </authorList>
    </citation>
    <scope>IDENTIFICATION</scope>
</reference>
<dbReference type="Pfam" id="PF08241">
    <property type="entry name" value="Methyltransf_11"/>
    <property type="match status" value="1"/>
</dbReference>
<dbReference type="GeneTree" id="ENSGT00940000154786"/>
<dbReference type="InterPro" id="IPR052356">
    <property type="entry name" value="Thiol_S-MT"/>
</dbReference>
<dbReference type="GO" id="GO:0008757">
    <property type="term" value="F:S-adenosylmethionine-dependent methyltransferase activity"/>
    <property type="evidence" value="ECO:0007669"/>
    <property type="project" value="InterPro"/>
</dbReference>
<sequence length="216" mass="25236">MEVTYTVVLLRLCVQFLALPVYLLWYVGVWDPLCKRVFPYFMVLFAADYNKNMAAQKKKLFSNLKDFFVDPLGELKLLETGTSTGSNFQFFPNSCRVICTDFHSHLQQCLPKDREDLIQVVDSSVDVVIFSLVLCFIVEGVLREVYRILRLLFFLEHIAFLTFKLVFDGCCITRKTCSDTRKINFSDLCCIFWPLKWIRSTTMWMLLSQFFLTVCG</sequence>
<evidence type="ECO:0000256" key="1">
    <source>
        <dbReference type="SAM" id="Phobius"/>
    </source>
</evidence>
<dbReference type="InterPro" id="IPR013216">
    <property type="entry name" value="Methyltransf_11"/>
</dbReference>
<evidence type="ECO:0000259" key="2">
    <source>
        <dbReference type="Pfam" id="PF08241"/>
    </source>
</evidence>
<reference evidence="3" key="2">
    <citation type="submission" date="2025-09" db="UniProtKB">
        <authorList>
            <consortium name="Ensembl"/>
        </authorList>
    </citation>
    <scope>IDENTIFICATION</scope>
</reference>
<organism evidence="3 4">
    <name type="scientific">Salvator merianae</name>
    <name type="common">Argentine black and white tegu</name>
    <name type="synonym">Tupinambis merianae</name>
    <dbReference type="NCBI Taxonomy" id="96440"/>
    <lineage>
        <taxon>Eukaryota</taxon>
        <taxon>Metazoa</taxon>
        <taxon>Chordata</taxon>
        <taxon>Craniata</taxon>
        <taxon>Vertebrata</taxon>
        <taxon>Euteleostomi</taxon>
        <taxon>Lepidosauria</taxon>
        <taxon>Squamata</taxon>
        <taxon>Bifurcata</taxon>
        <taxon>Unidentata</taxon>
        <taxon>Episquamata</taxon>
        <taxon>Laterata</taxon>
        <taxon>Teiioidea</taxon>
        <taxon>Teiidae</taxon>
        <taxon>Salvator</taxon>
    </lineage>
</organism>
<name>A0A8D0C5N7_SALMN</name>
<keyword evidence="1" id="KW-0812">Transmembrane</keyword>
<keyword evidence="1" id="KW-0472">Membrane</keyword>
<keyword evidence="4" id="KW-1185">Reference proteome</keyword>
<dbReference type="AlphaFoldDB" id="A0A8D0C5N7"/>
<proteinExistence type="predicted"/>
<feature type="domain" description="Methyltransferase type 11" evidence="2">
    <location>
        <begin position="78"/>
        <end position="150"/>
    </location>
</feature>
<accession>A0A8D0C5N7</accession>
<feature type="transmembrane region" description="Helical" evidence="1">
    <location>
        <begin position="7"/>
        <end position="27"/>
    </location>
</feature>
<protein>
    <recommendedName>
        <fullName evidence="2">Methyltransferase type 11 domain-containing protein</fullName>
    </recommendedName>
</protein>
<keyword evidence="1" id="KW-1133">Transmembrane helix</keyword>
<dbReference type="Proteomes" id="UP000694421">
    <property type="component" value="Unplaced"/>
</dbReference>
<dbReference type="Ensembl" id="ENSSMRT00000018732.1">
    <property type="protein sequence ID" value="ENSSMRP00000016040.1"/>
    <property type="gene ID" value="ENSSMRG00000012476.1"/>
</dbReference>
<evidence type="ECO:0000313" key="3">
    <source>
        <dbReference type="Ensembl" id="ENSSMRP00000016040.1"/>
    </source>
</evidence>